<dbReference type="InterPro" id="IPR007180">
    <property type="entry name" value="DUF382"/>
</dbReference>
<gene>
    <name evidence="3" type="primary">SF3B2</name>
    <name evidence="3" type="synonym">sf3b2</name>
</gene>
<dbReference type="InterPro" id="IPR006568">
    <property type="entry name" value="PSP_pro-rich"/>
</dbReference>
<evidence type="ECO:0000256" key="1">
    <source>
        <dbReference type="SAM" id="MobiDB-lite"/>
    </source>
</evidence>
<accession>A0A4W6DBE7</accession>
<feature type="region of interest" description="Disordered" evidence="1">
    <location>
        <begin position="530"/>
        <end position="590"/>
    </location>
</feature>
<reference evidence="3" key="3">
    <citation type="submission" date="2025-09" db="UniProtKB">
        <authorList>
            <consortium name="Ensembl"/>
        </authorList>
    </citation>
    <scope>IDENTIFICATION</scope>
</reference>
<sequence length="724" mass="82987">MQGIPPMPPMPMPPMPPGIGMLQAMSMMPGGPPPPGIHMGMEPPGLPPPGLSQEDQLKMVQQRAAMVLQQEERAKQQVRVENYIYIIYHSCVSHLRVMHTRLTLVYIEKIDEEVSVSGPKIPQALEKILQLKEIRQEQLTDPTGQHRRHLRLSLTDKYRHKKNRKRRNRKKKSKKKRALEKKEQAEQEQQKKEGGEKEKEKEPEVEIEYVTEEPEIYDPNYIFFKRIFEAFKLTDDVKKEKEKEPEKAEKQETAVLRKKGFEEEKKDSDESDEEIRPDAPKLSKKKLRRMNRLTVAELKQLVARPDVVEMHDVTAQEPKLLVHLKATRNTVPVPRHWCFKRKYLQGKRGIEKPPFELPEFIKRTGIQEMREALQEKEDAKTMKTKMREKVRPKMGKIDIDYQKLHDAFFKWQIKPKLTIHGDLYYEGKEFETRLKEKKPGDLSDELRIALGMPVGPNAHKVPPPWLIAMQRYGPPPSYPNLKIPGLNSPIPENCTFGYHAGGWGKPPVDEMGKPLYGDVFGTNAADFQAKAEEEEVDHTPWGELEPSDEESSEEEEEEESDEEKPDETGFFTPADSGLITPGGFSSVPAGMETPELIELRKKKIEEAMDGNETPQLFTVLPERRTGSVGAAMMASTHIYDMSGAGGGQESQGVEVALAPEELELDPMAMTQKYEEHVREQQAQVEKEDFSDMVAEHAAKQKQKKRKAQPQDTRGGAKKYKEFKF</sequence>
<dbReference type="GO" id="GO:0005689">
    <property type="term" value="C:U12-type spliceosomal complex"/>
    <property type="evidence" value="ECO:0007669"/>
    <property type="project" value="TreeGrafter"/>
</dbReference>
<dbReference type="PANTHER" id="PTHR12785">
    <property type="entry name" value="SPLICING FACTOR 3B"/>
    <property type="match status" value="1"/>
</dbReference>
<dbReference type="InterPro" id="IPR052584">
    <property type="entry name" value="U2_snRNP_Complex_Component"/>
</dbReference>
<feature type="compositionally biased region" description="Basic and acidic residues" evidence="1">
    <location>
        <begin position="259"/>
        <end position="281"/>
    </location>
</feature>
<dbReference type="SMART" id="SM00581">
    <property type="entry name" value="PSP"/>
    <property type="match status" value="1"/>
</dbReference>
<reference evidence="4" key="1">
    <citation type="submission" date="2015-09" db="EMBL/GenBank/DDBJ databases">
        <authorList>
            <person name="Sai Rama Sridatta P."/>
        </authorList>
    </citation>
    <scope>NUCLEOTIDE SEQUENCE [LARGE SCALE GENOMIC DNA]</scope>
</reference>
<organism evidence="3 4">
    <name type="scientific">Lates calcarifer</name>
    <name type="common">Barramundi</name>
    <name type="synonym">Holocentrus calcarifer</name>
    <dbReference type="NCBI Taxonomy" id="8187"/>
    <lineage>
        <taxon>Eukaryota</taxon>
        <taxon>Metazoa</taxon>
        <taxon>Chordata</taxon>
        <taxon>Craniata</taxon>
        <taxon>Vertebrata</taxon>
        <taxon>Euteleostomi</taxon>
        <taxon>Actinopterygii</taxon>
        <taxon>Neopterygii</taxon>
        <taxon>Teleostei</taxon>
        <taxon>Neoteleostei</taxon>
        <taxon>Acanthomorphata</taxon>
        <taxon>Carangaria</taxon>
        <taxon>Carangaria incertae sedis</taxon>
        <taxon>Centropomidae</taxon>
        <taxon>Lates</taxon>
    </lineage>
</organism>
<dbReference type="GeneTree" id="ENSGT00390000006734"/>
<feature type="compositionally biased region" description="Basic residues" evidence="1">
    <location>
        <begin position="158"/>
        <end position="179"/>
    </location>
</feature>
<protein>
    <submittedName>
        <fullName evidence="3">Splicing factor 3b, subunit 2</fullName>
    </submittedName>
</protein>
<reference evidence="3" key="2">
    <citation type="submission" date="2025-08" db="UniProtKB">
        <authorList>
            <consortium name="Ensembl"/>
        </authorList>
    </citation>
    <scope>IDENTIFICATION</scope>
</reference>
<feature type="region of interest" description="Disordered" evidence="1">
    <location>
        <begin position="139"/>
        <end position="206"/>
    </location>
</feature>
<feature type="compositionally biased region" description="Acidic residues" evidence="1">
    <location>
        <begin position="545"/>
        <end position="565"/>
    </location>
</feature>
<dbReference type="Ensembl" id="ENSLCAT00010022514.1">
    <property type="protein sequence ID" value="ENSLCAP00010022038.1"/>
    <property type="gene ID" value="ENSLCAG00010010182.1"/>
</dbReference>
<feature type="compositionally biased region" description="Basic and acidic residues" evidence="1">
    <location>
        <begin position="678"/>
        <end position="698"/>
    </location>
</feature>
<dbReference type="AlphaFoldDB" id="A0A4W6DBE7"/>
<dbReference type="Proteomes" id="UP000314980">
    <property type="component" value="Unassembled WGS sequence"/>
</dbReference>
<feature type="domain" description="PSP proline-rich" evidence="2">
    <location>
        <begin position="434"/>
        <end position="492"/>
    </location>
</feature>
<proteinExistence type="predicted"/>
<feature type="region of interest" description="Disordered" evidence="1">
    <location>
        <begin position="678"/>
        <end position="724"/>
    </location>
</feature>
<name>A0A4W6DBE7_LATCA</name>
<feature type="region of interest" description="Disordered" evidence="1">
    <location>
        <begin position="239"/>
        <end position="286"/>
    </location>
</feature>
<keyword evidence="4" id="KW-1185">Reference proteome</keyword>
<feature type="region of interest" description="Disordered" evidence="1">
    <location>
        <begin position="27"/>
        <end position="52"/>
    </location>
</feature>
<evidence type="ECO:0000259" key="2">
    <source>
        <dbReference type="SMART" id="SM00581"/>
    </source>
</evidence>
<feature type="compositionally biased region" description="Basic and acidic residues" evidence="1">
    <location>
        <begin position="180"/>
        <end position="204"/>
    </location>
</feature>
<dbReference type="Pfam" id="PF04046">
    <property type="entry name" value="PSP"/>
    <property type="match status" value="1"/>
</dbReference>
<evidence type="ECO:0000313" key="3">
    <source>
        <dbReference type="Ensembl" id="ENSLCAP00010022038.1"/>
    </source>
</evidence>
<evidence type="ECO:0000313" key="4">
    <source>
        <dbReference type="Proteomes" id="UP000314980"/>
    </source>
</evidence>
<dbReference type="Pfam" id="PF04037">
    <property type="entry name" value="DUF382"/>
    <property type="match status" value="1"/>
</dbReference>
<feature type="compositionally biased region" description="Basic and acidic residues" evidence="1">
    <location>
        <begin position="239"/>
        <end position="252"/>
    </location>
</feature>
<dbReference type="PANTHER" id="PTHR12785:SF6">
    <property type="entry name" value="SPLICING FACTOR 3B SUBUNIT 2"/>
    <property type="match status" value="1"/>
</dbReference>